<evidence type="ECO:0000256" key="1">
    <source>
        <dbReference type="SAM" id="MobiDB-lite"/>
    </source>
</evidence>
<feature type="compositionally biased region" description="Polar residues" evidence="1">
    <location>
        <begin position="30"/>
        <end position="46"/>
    </location>
</feature>
<keyword evidence="2" id="KW-1133">Transmembrane helix</keyword>
<proteinExistence type="predicted"/>
<evidence type="ECO:0000313" key="4">
    <source>
        <dbReference type="EMBL" id="KAK2961063.1"/>
    </source>
</evidence>
<feature type="transmembrane region" description="Helical" evidence="2">
    <location>
        <begin position="713"/>
        <end position="738"/>
    </location>
</feature>
<keyword evidence="3" id="KW-0732">Signal</keyword>
<evidence type="ECO:0000313" key="5">
    <source>
        <dbReference type="Proteomes" id="UP001281761"/>
    </source>
</evidence>
<feature type="region of interest" description="Disordered" evidence="1">
    <location>
        <begin position="743"/>
        <end position="766"/>
    </location>
</feature>
<feature type="signal peptide" evidence="3">
    <location>
        <begin position="1"/>
        <end position="16"/>
    </location>
</feature>
<feature type="region of interest" description="Disordered" evidence="1">
    <location>
        <begin position="19"/>
        <end position="76"/>
    </location>
</feature>
<protein>
    <submittedName>
        <fullName evidence="4">Uncharacterized protein</fullName>
    </submittedName>
</protein>
<evidence type="ECO:0000256" key="3">
    <source>
        <dbReference type="SAM" id="SignalP"/>
    </source>
</evidence>
<feature type="compositionally biased region" description="Basic and acidic residues" evidence="1">
    <location>
        <begin position="755"/>
        <end position="766"/>
    </location>
</feature>
<feature type="chain" id="PRO_5047362937" evidence="3">
    <location>
        <begin position="17"/>
        <end position="766"/>
    </location>
</feature>
<name>A0ABQ9YBB7_9EUKA</name>
<organism evidence="4 5">
    <name type="scientific">Blattamonas nauphoetae</name>
    <dbReference type="NCBI Taxonomy" id="2049346"/>
    <lineage>
        <taxon>Eukaryota</taxon>
        <taxon>Metamonada</taxon>
        <taxon>Preaxostyla</taxon>
        <taxon>Oxymonadida</taxon>
        <taxon>Blattamonas</taxon>
    </lineage>
</organism>
<reference evidence="4 5" key="1">
    <citation type="journal article" date="2022" name="bioRxiv">
        <title>Genomics of Preaxostyla Flagellates Illuminates Evolutionary Transitions and the Path Towards Mitochondrial Loss.</title>
        <authorList>
            <person name="Novak L.V.F."/>
            <person name="Treitli S.C."/>
            <person name="Pyrih J."/>
            <person name="Halakuc P."/>
            <person name="Pipaliya S.V."/>
            <person name="Vacek V."/>
            <person name="Brzon O."/>
            <person name="Soukal P."/>
            <person name="Eme L."/>
            <person name="Dacks J.B."/>
            <person name="Karnkowska A."/>
            <person name="Elias M."/>
            <person name="Hampl V."/>
        </authorList>
    </citation>
    <scope>NUCLEOTIDE SEQUENCE [LARGE SCALE GENOMIC DNA]</scope>
    <source>
        <strain evidence="4">NAU3</strain>
        <tissue evidence="4">Gut</tissue>
    </source>
</reference>
<gene>
    <name evidence="4" type="ORF">BLNAU_3831</name>
</gene>
<evidence type="ECO:0000256" key="2">
    <source>
        <dbReference type="SAM" id="Phobius"/>
    </source>
</evidence>
<dbReference type="Proteomes" id="UP001281761">
    <property type="component" value="Unassembled WGS sequence"/>
</dbReference>
<keyword evidence="2" id="KW-0812">Transmembrane</keyword>
<keyword evidence="2" id="KW-0472">Membrane</keyword>
<accession>A0ABQ9YBB7</accession>
<dbReference type="EMBL" id="JARBJD010000018">
    <property type="protein sequence ID" value="KAK2961063.1"/>
    <property type="molecule type" value="Genomic_DNA"/>
</dbReference>
<sequence>MLTLLLIAVLITHSELFQDNSPHDNVLPPTLQTSGDFLENHNSPNQEPHPPVPANKYHSSRRPSSSDTVLDGRRPNLQSTMSSVLVEPFDNAVSHNAQPHFHSIETFYDHSNGIIEIVLKGNSVVRGSYTLSLEGSDLTIPSSDVNMEDGTVSFPFPISESDPDTLNYGQTYLVASVSYGDADPTVGNLLFTVEFPSILHDIYVDDTSEMSYSIIINFLGHDFEPGAKYIAEFNNSISVQVTMDSPDHGTSEVIFLGTSDGFMFDATYTLTSLTPVGDAIQIRFYDLRDVTTPRQPTEFLFVLGNTGSPGPSESCGDWSRPCSTIDQAWAIVKRMQIQTVRLFIDSPTKQIAPIEIGRNQKVLLEGVNSKLVLPSSASMGSESGMIVVHDATLDFDYVTVRIEKSELVFISAHGSTVNFDAVELTSTSPSVLFLSTDSSTIFITHSAMICTLSSLVFLSASSSDVTIVICSFLFISSSATNEDDSLCAWDTGVVHLFNSTTEIDSTEFQRLPSGAINMEEGKLTIEASVFTDNGPRHMLFPSARRNIHCSGGGVIEIKSLYGGDGTRDHPSLWISADENVIITSDSLNVAAPLFIPTFNPRTSIAEGDKKSKQYVILISGETLIPCGLFLEVFEVLEDKSEGQSVLVLISDQSTTLFTETKVEMILDSSLLSHLDSANDLRFRLRYGHDQCTESALLSETAKRKLAFDAKRHLAWAIPVAIVGTLAIAGGIVVIILVYRRKTKNKAQTDEEQEKEEEKEVDTTQRE</sequence>
<keyword evidence="5" id="KW-1185">Reference proteome</keyword>
<comment type="caution">
    <text evidence="4">The sequence shown here is derived from an EMBL/GenBank/DDBJ whole genome shotgun (WGS) entry which is preliminary data.</text>
</comment>